<feature type="chain" id="PRO_5038709177" evidence="2">
    <location>
        <begin position="24"/>
        <end position="604"/>
    </location>
</feature>
<dbReference type="InterPro" id="IPR023908">
    <property type="entry name" value="xxxLxxG_rpt"/>
</dbReference>
<evidence type="ECO:0000256" key="2">
    <source>
        <dbReference type="SAM" id="SignalP"/>
    </source>
</evidence>
<dbReference type="OrthoDB" id="9815841at2"/>
<feature type="compositionally biased region" description="Basic and acidic residues" evidence="1">
    <location>
        <begin position="592"/>
        <end position="604"/>
    </location>
</feature>
<dbReference type="EMBL" id="RKRF01000010">
    <property type="protein sequence ID" value="RPF52190.1"/>
    <property type="molecule type" value="Genomic_DNA"/>
</dbReference>
<evidence type="ECO:0000313" key="4">
    <source>
        <dbReference type="Proteomes" id="UP000276443"/>
    </source>
</evidence>
<feature type="region of interest" description="Disordered" evidence="1">
    <location>
        <begin position="575"/>
        <end position="604"/>
    </location>
</feature>
<proteinExistence type="predicted"/>
<reference evidence="3 4" key="1">
    <citation type="submission" date="2018-11" db="EMBL/GenBank/DDBJ databases">
        <title>Genomic Encyclopedia of Type Strains, Phase IV (KMG-IV): sequencing the most valuable type-strain genomes for metagenomic binning, comparative biology and taxonomic classification.</title>
        <authorList>
            <person name="Goeker M."/>
        </authorList>
    </citation>
    <scope>NUCLEOTIDE SEQUENCE [LARGE SCALE GENOMIC DNA]</scope>
    <source>
        <strain evidence="3 4">DSM 18090</strain>
    </source>
</reference>
<evidence type="ECO:0000256" key="1">
    <source>
        <dbReference type="SAM" id="MobiDB-lite"/>
    </source>
</evidence>
<feature type="compositionally biased region" description="Acidic residues" evidence="1">
    <location>
        <begin position="581"/>
        <end position="591"/>
    </location>
</feature>
<evidence type="ECO:0000313" key="3">
    <source>
        <dbReference type="EMBL" id="RPF52190.1"/>
    </source>
</evidence>
<dbReference type="Proteomes" id="UP000276443">
    <property type="component" value="Unassembled WGS sequence"/>
</dbReference>
<name>A0A3N5B9P5_9BACI</name>
<keyword evidence="4" id="KW-1185">Reference proteome</keyword>
<feature type="signal peptide" evidence="2">
    <location>
        <begin position="1"/>
        <end position="23"/>
    </location>
</feature>
<comment type="caution">
    <text evidence="3">The sequence shown here is derived from an EMBL/GenBank/DDBJ whole genome shotgun (WGS) entry which is preliminary data.</text>
</comment>
<accession>A0A3N5B9P5</accession>
<keyword evidence="2" id="KW-0732">Signal</keyword>
<sequence>MSMKRILLILMSCLLVIPTFLVSATSDTSNEEDSPSGEGIYSEKHEVVYATLQATGEQDGMYIVNNFNIEEPGKITDYGEYTTVKNLTDLTEITQNEQQVEFTAKDEQFFYQGDLNGKPLPWDIDINYSLNGESLSADELLGNDGKLQIDIDTTQNDEADTIFYNNYLLQISVPLDSEIYQNIETDEGIVANAGKNKQVTFTVMPEKDGNFTIEADVKNLELESFEITAMPSTMSVDSPDSDDMTEDMESLSDATAEVNDGLKELKGGISDLNDGVSELENGSGDYQTGIHDLDGGSAELIEGSGSIDQALEEMSQSLNQGESFDTSELRELQEGLLQIASGLEETEEGLTELKDGYEEAYNALDDSMQGIPEGDLSEEELAEVVQNNPESEAVQKLVETYEAAQVAKGTYAQVNDAFQQVSPTLDQVIGSLEEMRTNLETMASELDTSLNEMDSNGSLNELQEGLDQLSTEYKTFHSGLVDYTNGVSELSNSYDGLHNGITDLSSGTSELENGAAELHDGTTELMESTSDLPEEMQNEIDNMINEYDKSDFEPVSFVSPKNEKVETVQFVIKTESIKHDDEDEEEPEEEEPKGFWEKLMDLFR</sequence>
<dbReference type="Gene3D" id="1.10.287.950">
    <property type="entry name" value="Methyl-accepting chemotaxis protein"/>
    <property type="match status" value="2"/>
</dbReference>
<protein>
    <submittedName>
        <fullName evidence="3">X-X-X-Leu-X-X-Gly heptad repeat protein</fullName>
    </submittedName>
</protein>
<dbReference type="AlphaFoldDB" id="A0A3N5B9P5"/>
<dbReference type="NCBIfam" id="TIGR03057">
    <property type="entry name" value="xxxLxxG_by_4"/>
    <property type="match status" value="2"/>
</dbReference>
<gene>
    <name evidence="3" type="ORF">EDC24_2180</name>
</gene>
<organism evidence="3 4">
    <name type="scientific">Aquisalibacillus elongatus</name>
    <dbReference type="NCBI Taxonomy" id="485577"/>
    <lineage>
        <taxon>Bacteria</taxon>
        <taxon>Bacillati</taxon>
        <taxon>Bacillota</taxon>
        <taxon>Bacilli</taxon>
        <taxon>Bacillales</taxon>
        <taxon>Bacillaceae</taxon>
        <taxon>Aquisalibacillus</taxon>
    </lineage>
</organism>